<dbReference type="OrthoDB" id="531765at2"/>
<name>A0A1J0ADC8_9CYAN</name>
<dbReference type="KEGG" id="glt:GlitD10_1626"/>
<reference evidence="1 2" key="1">
    <citation type="submission" date="2016-10" db="EMBL/GenBank/DDBJ databases">
        <title>Description of Gloeomargarita lithophora gen. nov., sp. nov., a thylakoid-bearing basal-branching cyanobacterium with intracellular carbonates, and proposal for Gloeomargaritales ord. nov.</title>
        <authorList>
            <person name="Moreira D."/>
            <person name="Tavera R."/>
            <person name="Benzerara K."/>
            <person name="Skouri-Panet F."/>
            <person name="Couradeau E."/>
            <person name="Gerard E."/>
            <person name="Loussert C."/>
            <person name="Novelo E."/>
            <person name="Zivanovic Y."/>
            <person name="Lopez-Garcia P."/>
        </authorList>
    </citation>
    <scope>NUCLEOTIDE SEQUENCE [LARGE SCALE GENOMIC DNA]</scope>
    <source>
        <strain evidence="1 2">D10</strain>
    </source>
</reference>
<evidence type="ECO:0000313" key="1">
    <source>
        <dbReference type="EMBL" id="APB33950.1"/>
    </source>
</evidence>
<gene>
    <name evidence="1" type="ORF">GlitD10_1626</name>
</gene>
<sequence>MVQINRDVHIDYLIKELEQIYPQIMTKIRFELSKKPSKQGKSGFVPAMARWVIERSNAWMERCKSLVKNFERTLANANTKINLYFIRLMFKRLPSLP</sequence>
<accession>A0A1J0ADC8</accession>
<keyword evidence="2" id="KW-1185">Reference proteome</keyword>
<proteinExistence type="predicted"/>
<dbReference type="Proteomes" id="UP000180235">
    <property type="component" value="Chromosome"/>
</dbReference>
<dbReference type="AlphaFoldDB" id="A0A1J0ADC8"/>
<organism evidence="1 2">
    <name type="scientific">Gloeomargarita lithophora Alchichica-D10</name>
    <dbReference type="NCBI Taxonomy" id="1188229"/>
    <lineage>
        <taxon>Bacteria</taxon>
        <taxon>Bacillati</taxon>
        <taxon>Cyanobacteriota</taxon>
        <taxon>Cyanophyceae</taxon>
        <taxon>Gloeomargaritales</taxon>
        <taxon>Gloeomargaritaceae</taxon>
        <taxon>Gloeomargarita</taxon>
    </lineage>
</organism>
<evidence type="ECO:0000313" key="2">
    <source>
        <dbReference type="Proteomes" id="UP000180235"/>
    </source>
</evidence>
<protein>
    <submittedName>
        <fullName evidence="1">IS4 family transposase</fullName>
    </submittedName>
</protein>
<dbReference type="EMBL" id="CP017675">
    <property type="protein sequence ID" value="APB33950.1"/>
    <property type="molecule type" value="Genomic_DNA"/>
</dbReference>